<sequence>MYDRRSIYALNKKNPDADGNLICLTCADFTDEAEFRRWKRWSDQDFHAEDKSDVEESDHTTSMDMVPEAALAVPNEDALAEERQVREDQIRCAEAAVSGIRSILTGATVL</sequence>
<evidence type="ECO:0000313" key="1">
    <source>
        <dbReference type="EMBL" id="CUP97255.1"/>
    </source>
</evidence>
<gene>
    <name evidence="1" type="ORF">ERS852551_02600</name>
</gene>
<dbReference type="EMBL" id="CZBE01000019">
    <property type="protein sequence ID" value="CUP97255.1"/>
    <property type="molecule type" value="Genomic_DNA"/>
</dbReference>
<organism evidence="1 2">
    <name type="scientific">Anaerotruncus colihominis</name>
    <dbReference type="NCBI Taxonomy" id="169435"/>
    <lineage>
        <taxon>Bacteria</taxon>
        <taxon>Bacillati</taxon>
        <taxon>Bacillota</taxon>
        <taxon>Clostridia</taxon>
        <taxon>Eubacteriales</taxon>
        <taxon>Oscillospiraceae</taxon>
        <taxon>Anaerotruncus</taxon>
    </lineage>
</organism>
<name>A0A174SPA3_9FIRM</name>
<accession>A0A174SPA3</accession>
<dbReference type="OrthoDB" id="3078706at2"/>
<proteinExistence type="predicted"/>
<dbReference type="AlphaFoldDB" id="A0A174SPA3"/>
<dbReference type="Proteomes" id="UP000095765">
    <property type="component" value="Unassembled WGS sequence"/>
</dbReference>
<protein>
    <submittedName>
        <fullName evidence="1">Uncharacterized protein</fullName>
    </submittedName>
</protein>
<evidence type="ECO:0000313" key="2">
    <source>
        <dbReference type="Proteomes" id="UP000095765"/>
    </source>
</evidence>
<reference evidence="1 2" key="1">
    <citation type="submission" date="2015-09" db="EMBL/GenBank/DDBJ databases">
        <authorList>
            <consortium name="Pathogen Informatics"/>
        </authorList>
    </citation>
    <scope>NUCLEOTIDE SEQUENCE [LARGE SCALE GENOMIC DNA]</scope>
    <source>
        <strain evidence="1 2">2789STDY5834939</strain>
    </source>
</reference>
<dbReference type="RefSeq" id="WP_055245595.1">
    <property type="nucleotide sequence ID" value="NZ_CABIWA010000016.1"/>
</dbReference>